<protein>
    <recommendedName>
        <fullName evidence="1">Uracil-DNA glycosylase-like domain-containing protein</fullName>
    </recommendedName>
</protein>
<dbReference type="AlphaFoldDB" id="W9G7J6"/>
<evidence type="ECO:0000313" key="3">
    <source>
        <dbReference type="Proteomes" id="UP000019489"/>
    </source>
</evidence>
<keyword evidence="3" id="KW-1185">Reference proteome</keyword>
<dbReference type="SUPFAM" id="SSF52141">
    <property type="entry name" value="Uracil-DNA glycosylase-like"/>
    <property type="match status" value="1"/>
</dbReference>
<organism evidence="2 3">
    <name type="scientific">Intrasporangium oryzae NRRL B-24470</name>
    <dbReference type="NCBI Taxonomy" id="1386089"/>
    <lineage>
        <taxon>Bacteria</taxon>
        <taxon>Bacillati</taxon>
        <taxon>Actinomycetota</taxon>
        <taxon>Actinomycetes</taxon>
        <taxon>Micrococcales</taxon>
        <taxon>Intrasporangiaceae</taxon>
        <taxon>Intrasporangium</taxon>
    </lineage>
</organism>
<dbReference type="RefSeq" id="WP_034803688.1">
    <property type="nucleotide sequence ID" value="NZ_AWSA01000013.1"/>
</dbReference>
<dbReference type="InterPro" id="IPR036895">
    <property type="entry name" value="Uracil-DNA_glycosylase-like_sf"/>
</dbReference>
<dbReference type="EMBL" id="AWSA01000013">
    <property type="protein sequence ID" value="EWT02156.1"/>
    <property type="molecule type" value="Genomic_DNA"/>
</dbReference>
<dbReference type="CDD" id="cd10034">
    <property type="entry name" value="UDG_BdiUng_like"/>
    <property type="match status" value="1"/>
</dbReference>
<proteinExistence type="predicted"/>
<name>W9G7J6_9MICO</name>
<dbReference type="STRING" id="1386089.N865_00235"/>
<sequence>MGVVHESCGGYASEPFVSLVGGYPGEDVYPIKDFRVEWGPIFHRGRLDGSARVLVLGQDPATHESISRRILVGEAGQRVQGLLAKIGITRSYVMVNTFLYSVYGQAGGERHIGDQGITAYRNAWLDALLVGTDVTAVVALGSLAKTAYAAWAKTQPAAAGALHLAAIRHPTFPESSARATHRPLAETTADLHANWNAALPELAAHVTPEGPTNLTPYAAGWQPGDLVTIPEADLPAGTPPWWRDLDGWAVRSGADANEKRATIEVTVPKGAQTWPSV</sequence>
<dbReference type="InterPro" id="IPR005122">
    <property type="entry name" value="Uracil-DNA_glycosylase-like"/>
</dbReference>
<dbReference type="OrthoDB" id="8203325at2"/>
<dbReference type="Pfam" id="PF03167">
    <property type="entry name" value="UDG"/>
    <property type="match status" value="1"/>
</dbReference>
<gene>
    <name evidence="2" type="ORF">N865_00235</name>
</gene>
<reference evidence="2 3" key="1">
    <citation type="submission" date="2013-08" db="EMBL/GenBank/DDBJ databases">
        <title>Intrasporangium oryzae NRRL B-24470.</title>
        <authorList>
            <person name="Liu H."/>
            <person name="Wang G."/>
        </authorList>
    </citation>
    <scope>NUCLEOTIDE SEQUENCE [LARGE SCALE GENOMIC DNA]</scope>
    <source>
        <strain evidence="2 3">NRRL B-24470</strain>
    </source>
</reference>
<evidence type="ECO:0000259" key="1">
    <source>
        <dbReference type="Pfam" id="PF03167"/>
    </source>
</evidence>
<dbReference type="eggNOG" id="COG1573">
    <property type="taxonomic scope" value="Bacteria"/>
</dbReference>
<accession>W9G7J6</accession>
<comment type="caution">
    <text evidence="2">The sequence shown here is derived from an EMBL/GenBank/DDBJ whole genome shotgun (WGS) entry which is preliminary data.</text>
</comment>
<dbReference type="Proteomes" id="UP000019489">
    <property type="component" value="Unassembled WGS sequence"/>
</dbReference>
<evidence type="ECO:0000313" key="2">
    <source>
        <dbReference type="EMBL" id="EWT02156.1"/>
    </source>
</evidence>
<feature type="domain" description="Uracil-DNA glycosylase-like" evidence="1">
    <location>
        <begin position="48"/>
        <end position="170"/>
    </location>
</feature>
<dbReference type="Gene3D" id="3.40.470.10">
    <property type="entry name" value="Uracil-DNA glycosylase-like domain"/>
    <property type="match status" value="1"/>
</dbReference>
<dbReference type="PATRIC" id="fig|1386089.3.peg.1553"/>